<gene>
    <name evidence="1" type="ORF">ElyMa_003823000</name>
</gene>
<reference evidence="1 2" key="1">
    <citation type="journal article" date="2021" name="Elife">
        <title>Chloroplast acquisition without the gene transfer in kleptoplastic sea slugs, Plakobranchus ocellatus.</title>
        <authorList>
            <person name="Maeda T."/>
            <person name="Takahashi S."/>
            <person name="Yoshida T."/>
            <person name="Shimamura S."/>
            <person name="Takaki Y."/>
            <person name="Nagai Y."/>
            <person name="Toyoda A."/>
            <person name="Suzuki Y."/>
            <person name="Arimoto A."/>
            <person name="Ishii H."/>
            <person name="Satoh N."/>
            <person name="Nishiyama T."/>
            <person name="Hasebe M."/>
            <person name="Maruyama T."/>
            <person name="Minagawa J."/>
            <person name="Obokata J."/>
            <person name="Shigenobu S."/>
        </authorList>
    </citation>
    <scope>NUCLEOTIDE SEQUENCE [LARGE SCALE GENOMIC DNA]</scope>
</reference>
<sequence>MVCRQRELISSGTRYVGMACRVIHDQQVNDAFQVKAGMMQGFLPSPRQFLLALDLGMKTSTRKKTKWYSGDLVGTTRRS</sequence>
<dbReference type="AlphaFoldDB" id="A0AAV4FEX9"/>
<evidence type="ECO:0000313" key="1">
    <source>
        <dbReference type="EMBL" id="GFR71787.1"/>
    </source>
</evidence>
<comment type="caution">
    <text evidence="1">The sequence shown here is derived from an EMBL/GenBank/DDBJ whole genome shotgun (WGS) entry which is preliminary data.</text>
</comment>
<accession>A0AAV4FEX9</accession>
<dbReference type="EMBL" id="BMAT01007806">
    <property type="protein sequence ID" value="GFR71787.1"/>
    <property type="molecule type" value="Genomic_DNA"/>
</dbReference>
<name>A0AAV4FEX9_9GAST</name>
<keyword evidence="2" id="KW-1185">Reference proteome</keyword>
<proteinExistence type="predicted"/>
<protein>
    <submittedName>
        <fullName evidence="1">Uncharacterized protein</fullName>
    </submittedName>
</protein>
<organism evidence="1 2">
    <name type="scientific">Elysia marginata</name>
    <dbReference type="NCBI Taxonomy" id="1093978"/>
    <lineage>
        <taxon>Eukaryota</taxon>
        <taxon>Metazoa</taxon>
        <taxon>Spiralia</taxon>
        <taxon>Lophotrochozoa</taxon>
        <taxon>Mollusca</taxon>
        <taxon>Gastropoda</taxon>
        <taxon>Heterobranchia</taxon>
        <taxon>Euthyneura</taxon>
        <taxon>Panpulmonata</taxon>
        <taxon>Sacoglossa</taxon>
        <taxon>Placobranchoidea</taxon>
        <taxon>Plakobranchidae</taxon>
        <taxon>Elysia</taxon>
    </lineage>
</organism>
<evidence type="ECO:0000313" key="2">
    <source>
        <dbReference type="Proteomes" id="UP000762676"/>
    </source>
</evidence>
<dbReference type="Proteomes" id="UP000762676">
    <property type="component" value="Unassembled WGS sequence"/>
</dbReference>